<dbReference type="RefSeq" id="WP_103660185.1">
    <property type="nucleotide sequence ID" value="NZ_CP192766.1"/>
</dbReference>
<accession>A0AAE5RTL8</accession>
<reference evidence="3 4" key="1">
    <citation type="journal article" date="2018" name="Syst. Appl. Microbiol.">
        <title>Agrobacterium rosae sp. nov., isolated from galls on different agricultural crops.</title>
        <authorList>
            <person name="Kuzmanovic N."/>
            <person name="Pulawska J."/>
            <person name="Smalla K."/>
            <person name="Nesme X."/>
        </authorList>
    </citation>
    <scope>NUCLEOTIDE SEQUENCE [LARGE SCALE GENOMIC DNA]</scope>
    <source>
        <strain evidence="3 4">NCPPB 1650</strain>
    </source>
</reference>
<name>A0AAE5RTL8_9HYPH</name>
<dbReference type="AlphaFoldDB" id="A0AAE5RTL8"/>
<dbReference type="InterPro" id="IPR018683">
    <property type="entry name" value="DUF2169"/>
</dbReference>
<evidence type="ECO:0000259" key="1">
    <source>
        <dbReference type="Pfam" id="PF09937"/>
    </source>
</evidence>
<dbReference type="Proteomes" id="UP000237447">
    <property type="component" value="Unassembled WGS sequence"/>
</dbReference>
<evidence type="ECO:0000313" key="4">
    <source>
        <dbReference type="Proteomes" id="UP000237447"/>
    </source>
</evidence>
<proteinExistence type="predicted"/>
<keyword evidence="5" id="KW-1185">Reference proteome</keyword>
<feature type="domain" description="DUF2169" evidence="1">
    <location>
        <begin position="21"/>
        <end position="313"/>
    </location>
</feature>
<dbReference type="Proteomes" id="UP001277561">
    <property type="component" value="Unassembled WGS sequence"/>
</dbReference>
<organism evidence="3 4">
    <name type="scientific">Agrobacterium rosae</name>
    <dbReference type="NCBI Taxonomy" id="1972867"/>
    <lineage>
        <taxon>Bacteria</taxon>
        <taxon>Pseudomonadati</taxon>
        <taxon>Pseudomonadota</taxon>
        <taxon>Alphaproteobacteria</taxon>
        <taxon>Hyphomicrobiales</taxon>
        <taxon>Rhizobiaceae</taxon>
        <taxon>Rhizobium/Agrobacterium group</taxon>
        <taxon>Agrobacterium</taxon>
    </lineage>
</organism>
<comment type="caution">
    <text evidence="3">The sequence shown here is derived from an EMBL/GenBank/DDBJ whole genome shotgun (WGS) entry which is preliminary data.</text>
</comment>
<dbReference type="Pfam" id="PF09937">
    <property type="entry name" value="DUF2169"/>
    <property type="match status" value="1"/>
</dbReference>
<sequence>MWVVSNNTPFSADGYFVRDRDGKEYWCVAVRGRFRVRADGMTDLLEPQPVRLSPAYRDECANELLADADFAPFRPAADILLHGSAVVLDEKALDRIDVMVAVGIMTKQAVVTGEARMIKKKRGWETVERERASRVELSWTRSLGGKDPFSYDDGDACEANPIGRGWSRHFDRAPEGTEVIMPQIAAPTDVFDPDRPLSQPFGFGAIQPAWAARCIHAGTYDDAWMKHRSPLLPADFSENFYQTAPIDQIYPGELRGGEPVRLEGLHPEGSYAFRLPQCILEADTRIAGKMLTHRFKLIQVEITGDERLVDMVWNAHVPCGGRDQDVEVSFLRLRQMAGVIA</sequence>
<evidence type="ECO:0000313" key="5">
    <source>
        <dbReference type="Proteomes" id="UP001277561"/>
    </source>
</evidence>
<reference evidence="2 5" key="2">
    <citation type="journal article" date="2023" name="Phytobiomes J">
        <title>Deciphering the key players within the bacterial microbiota associated with aerial crown gall tumors on rhododendron: Insights into the gallobiome.</title>
        <authorList>
            <person name="Kuzmanovic N."/>
            <person name="Nesme J."/>
            <person name="Wolf J."/>
            <person name="Neumann-Schaal M."/>
            <person name="Petersen J."/>
            <person name="Fernandez-Gnecco G."/>
            <person name="Sproeer C."/>
            <person name="Bunk B."/>
            <person name="Overmann J."/>
            <person name="Sorensen S.J."/>
            <person name="Idczak E."/>
            <person name="Smalla K."/>
        </authorList>
    </citation>
    <scope>NUCLEOTIDE SEQUENCE [LARGE SCALE GENOMIC DNA]</scope>
    <source>
        <strain evidence="5">rho-14.1</strain>
        <strain evidence="2">Rho-14.1</strain>
    </source>
</reference>
<evidence type="ECO:0000313" key="3">
    <source>
        <dbReference type="EMBL" id="POO48891.1"/>
    </source>
</evidence>
<dbReference type="EMBL" id="NXEJ01000012">
    <property type="protein sequence ID" value="POO48891.1"/>
    <property type="molecule type" value="Genomic_DNA"/>
</dbReference>
<dbReference type="GeneID" id="86882217"/>
<evidence type="ECO:0000313" key="2">
    <source>
        <dbReference type="EMBL" id="MDX8331715.1"/>
    </source>
</evidence>
<dbReference type="EMBL" id="JAVRAD010000011">
    <property type="protein sequence ID" value="MDX8331715.1"/>
    <property type="molecule type" value="Genomic_DNA"/>
</dbReference>
<protein>
    <submittedName>
        <fullName evidence="2">DUF2169 domain-containing protein</fullName>
    </submittedName>
</protein>
<gene>
    <name evidence="3" type="ORF">CPJ18_23230</name>
    <name evidence="2" type="ORF">RMS29_21080</name>
</gene>